<sequence length="389" mass="43403">MLLELFLQALSVLLLALIVEKTPDNLGPIADLITGIVNKSSIISENLSPYRQNDGKDISVFPTSSSESIETYDFIIVGASPSGSALANRLSEVGKWNIIVLEAGGMPSPLTTIPVQCTLLSFTAYDWGAHTEPQEQHCRGCIDHRMKYAKGKGLGGSSIVNFMIYTRGNKIDYEKWEEMGNPGWSYEGVLPYFIKAEDALIAIKDNEYHGHGGYMKVSDSNFRTKSVEAWVGSAIEAGHKYVDYNGNVEALTYVKTNLTDPEHPTWPDIELIFLAGTPATDFGLYIRQIFNIPKETFNVVWKPLIGKPGFTVLTQLMHPISVGYIRLRSKDSLDEPRYFTNFFSDPENIDVRAHIAGIREGQRIVSQPTMQRYGARIVDTPIPGRDREF</sequence>
<evidence type="ECO:0000256" key="3">
    <source>
        <dbReference type="SAM" id="SignalP"/>
    </source>
</evidence>
<proteinExistence type="inferred from homology"/>
<dbReference type="Gene3D" id="3.50.50.60">
    <property type="entry name" value="FAD/NAD(P)-binding domain"/>
    <property type="match status" value="1"/>
</dbReference>
<feature type="signal peptide" evidence="3">
    <location>
        <begin position="1"/>
        <end position="16"/>
    </location>
</feature>
<dbReference type="GO" id="GO:0016614">
    <property type="term" value="F:oxidoreductase activity, acting on CH-OH group of donors"/>
    <property type="evidence" value="ECO:0007669"/>
    <property type="project" value="InterPro"/>
</dbReference>
<keyword evidence="3" id="KW-0732">Signal</keyword>
<evidence type="ECO:0000256" key="2">
    <source>
        <dbReference type="RuleBase" id="RU003968"/>
    </source>
</evidence>
<dbReference type="Proteomes" id="UP001152888">
    <property type="component" value="Unassembled WGS sequence"/>
</dbReference>
<keyword evidence="6" id="KW-1185">Reference proteome</keyword>
<dbReference type="Gene3D" id="3.30.560.10">
    <property type="entry name" value="Glucose Oxidase, domain 3"/>
    <property type="match status" value="1"/>
</dbReference>
<evidence type="ECO:0000256" key="1">
    <source>
        <dbReference type="ARBA" id="ARBA00010790"/>
    </source>
</evidence>
<evidence type="ECO:0000313" key="5">
    <source>
        <dbReference type="EMBL" id="CAH1986728.1"/>
    </source>
</evidence>
<gene>
    <name evidence="5" type="ORF">ACAOBT_LOCUS17410</name>
</gene>
<dbReference type="InterPro" id="IPR000172">
    <property type="entry name" value="GMC_OxRdtase_N"/>
</dbReference>
<feature type="chain" id="PRO_5040404895" description="Glucose-methanol-choline oxidoreductase N-terminal domain-containing protein" evidence="3">
    <location>
        <begin position="17"/>
        <end position="389"/>
    </location>
</feature>
<dbReference type="InterPro" id="IPR036188">
    <property type="entry name" value="FAD/NAD-bd_sf"/>
</dbReference>
<organism evidence="5 6">
    <name type="scientific">Acanthoscelides obtectus</name>
    <name type="common">Bean weevil</name>
    <name type="synonym">Bruchus obtectus</name>
    <dbReference type="NCBI Taxonomy" id="200917"/>
    <lineage>
        <taxon>Eukaryota</taxon>
        <taxon>Metazoa</taxon>
        <taxon>Ecdysozoa</taxon>
        <taxon>Arthropoda</taxon>
        <taxon>Hexapoda</taxon>
        <taxon>Insecta</taxon>
        <taxon>Pterygota</taxon>
        <taxon>Neoptera</taxon>
        <taxon>Endopterygota</taxon>
        <taxon>Coleoptera</taxon>
        <taxon>Polyphaga</taxon>
        <taxon>Cucujiformia</taxon>
        <taxon>Chrysomeloidea</taxon>
        <taxon>Chrysomelidae</taxon>
        <taxon>Bruchinae</taxon>
        <taxon>Bruchini</taxon>
        <taxon>Acanthoscelides</taxon>
    </lineage>
</organism>
<dbReference type="PANTHER" id="PTHR11552:SF208">
    <property type="entry name" value="RE36204P-RELATED"/>
    <property type="match status" value="1"/>
</dbReference>
<name>A0A9P0PHS4_ACAOB</name>
<dbReference type="Pfam" id="PF00732">
    <property type="entry name" value="GMC_oxred_N"/>
    <property type="match status" value="1"/>
</dbReference>
<dbReference type="GO" id="GO:0050660">
    <property type="term" value="F:flavin adenine dinucleotide binding"/>
    <property type="evidence" value="ECO:0007669"/>
    <property type="project" value="InterPro"/>
</dbReference>
<dbReference type="PANTHER" id="PTHR11552">
    <property type="entry name" value="GLUCOSE-METHANOL-CHOLINE GMC OXIDOREDUCTASE"/>
    <property type="match status" value="1"/>
</dbReference>
<dbReference type="EMBL" id="CAKOFQ010007004">
    <property type="protein sequence ID" value="CAH1986728.1"/>
    <property type="molecule type" value="Genomic_DNA"/>
</dbReference>
<dbReference type="SUPFAM" id="SSF54373">
    <property type="entry name" value="FAD-linked reductases, C-terminal domain"/>
    <property type="match status" value="1"/>
</dbReference>
<evidence type="ECO:0000313" key="6">
    <source>
        <dbReference type="Proteomes" id="UP001152888"/>
    </source>
</evidence>
<dbReference type="OrthoDB" id="269227at2759"/>
<feature type="domain" description="Glucose-methanol-choline oxidoreductase N-terminal" evidence="4">
    <location>
        <begin position="151"/>
        <end position="174"/>
    </location>
</feature>
<evidence type="ECO:0000259" key="4">
    <source>
        <dbReference type="PROSITE" id="PS00623"/>
    </source>
</evidence>
<dbReference type="AlphaFoldDB" id="A0A9P0PHS4"/>
<keyword evidence="2" id="KW-0274">FAD</keyword>
<comment type="similarity">
    <text evidence="1 2">Belongs to the GMC oxidoreductase family.</text>
</comment>
<accession>A0A9P0PHS4</accession>
<protein>
    <recommendedName>
        <fullName evidence="4">Glucose-methanol-choline oxidoreductase N-terminal domain-containing protein</fullName>
    </recommendedName>
</protein>
<dbReference type="SUPFAM" id="SSF51905">
    <property type="entry name" value="FAD/NAD(P)-binding domain"/>
    <property type="match status" value="1"/>
</dbReference>
<reference evidence="5" key="1">
    <citation type="submission" date="2022-03" db="EMBL/GenBank/DDBJ databases">
        <authorList>
            <person name="Sayadi A."/>
        </authorList>
    </citation>
    <scope>NUCLEOTIDE SEQUENCE</scope>
</reference>
<dbReference type="InterPro" id="IPR012132">
    <property type="entry name" value="GMC_OxRdtase"/>
</dbReference>
<comment type="caution">
    <text evidence="5">The sequence shown here is derived from an EMBL/GenBank/DDBJ whole genome shotgun (WGS) entry which is preliminary data.</text>
</comment>
<keyword evidence="2" id="KW-0285">Flavoprotein</keyword>
<dbReference type="PROSITE" id="PS00623">
    <property type="entry name" value="GMC_OXRED_1"/>
    <property type="match status" value="1"/>
</dbReference>